<proteinExistence type="inferred from homology"/>
<keyword evidence="3 9" id="KW-0732">Signal</keyword>
<dbReference type="Proteomes" id="UP000000517">
    <property type="component" value="Chromosome"/>
</dbReference>
<evidence type="ECO:0000313" key="14">
    <source>
        <dbReference type="Proteomes" id="UP000001497"/>
    </source>
</evidence>
<dbReference type="InterPro" id="IPR001775">
    <property type="entry name" value="GspD/PilQ"/>
</dbReference>
<dbReference type="NCBIfam" id="TIGR02515">
    <property type="entry name" value="IV_pilus_PilQ"/>
    <property type="match status" value="1"/>
</dbReference>
<dbReference type="RefSeq" id="WP_012820090.1">
    <property type="nucleotide sequence ID" value="NC_013410.1"/>
</dbReference>
<dbReference type="InterPro" id="IPR013355">
    <property type="entry name" value="Pilus_4_PilQ"/>
</dbReference>
<evidence type="ECO:0000313" key="12">
    <source>
        <dbReference type="EMBL" id="ADL25531.1"/>
    </source>
</evidence>
<evidence type="ECO:0000256" key="8">
    <source>
        <dbReference type="SAM" id="MobiDB-lite"/>
    </source>
</evidence>
<name>C9RKD2_FIBSS</name>
<comment type="subcellular location">
    <subcellularLocation>
        <location evidence="7">Cell outer membrane</location>
    </subcellularLocation>
    <subcellularLocation>
        <location evidence="1">Membrane</location>
    </subcellularLocation>
</comment>
<evidence type="ECO:0000313" key="11">
    <source>
        <dbReference type="EMBL" id="ACX73860.1"/>
    </source>
</evidence>
<protein>
    <submittedName>
        <fullName evidence="11 12">Type II and III secretion system protein</fullName>
    </submittedName>
</protein>
<dbReference type="HOGENOM" id="CLU_006756_2_3_0"/>
<keyword evidence="4" id="KW-0472">Membrane</keyword>
<dbReference type="eggNOG" id="COG4796">
    <property type="taxonomic scope" value="Bacteria"/>
</dbReference>
<evidence type="ECO:0000256" key="6">
    <source>
        <dbReference type="RuleBase" id="RU004003"/>
    </source>
</evidence>
<evidence type="ECO:0000256" key="7">
    <source>
        <dbReference type="RuleBase" id="RU004004"/>
    </source>
</evidence>
<evidence type="ECO:0000259" key="10">
    <source>
        <dbReference type="SMART" id="SM00965"/>
    </source>
</evidence>
<dbReference type="PANTHER" id="PTHR30604:SF1">
    <property type="entry name" value="DNA UTILIZATION PROTEIN HOFQ"/>
    <property type="match status" value="1"/>
</dbReference>
<reference evidence="12" key="3">
    <citation type="submission" date="2010-08" db="EMBL/GenBank/DDBJ databases">
        <authorList>
            <person name="Durkin A.S."/>
            <person name="Nelson K.E."/>
            <person name="Morrison M."/>
            <person name="Forsberg C.W."/>
            <person name="Wilson D.B."/>
            <person name="Russell J.B."/>
            <person name="Cann I.K.O."/>
            <person name="Mackie R.I."/>
            <person name="White B.A."/>
        </authorList>
    </citation>
    <scope>NUCLEOTIDE SEQUENCE</scope>
    <source>
        <strain evidence="12">S85</strain>
    </source>
</reference>
<feature type="signal peptide" evidence="9">
    <location>
        <begin position="1"/>
        <end position="22"/>
    </location>
</feature>
<dbReference type="KEGG" id="fsu:Fisuc_0248"/>
<dbReference type="GO" id="GO:0009306">
    <property type="term" value="P:protein secretion"/>
    <property type="evidence" value="ECO:0007669"/>
    <property type="project" value="InterPro"/>
</dbReference>
<keyword evidence="2 7" id="KW-0813">Transport</keyword>
<evidence type="ECO:0000256" key="9">
    <source>
        <dbReference type="SAM" id="SignalP"/>
    </source>
</evidence>
<dbReference type="Proteomes" id="UP000001497">
    <property type="component" value="Chromosome"/>
</dbReference>
<comment type="similarity">
    <text evidence="6">Belongs to the bacterial secretin family.</text>
</comment>
<dbReference type="STRING" id="59374.FSU_0658"/>
<feature type="domain" description="Secretin/TonB short N-terminal" evidence="10">
    <location>
        <begin position="58"/>
        <end position="106"/>
    </location>
</feature>
<dbReference type="InterPro" id="IPR051808">
    <property type="entry name" value="Type_IV_pilus_biogenesis"/>
</dbReference>
<dbReference type="Pfam" id="PF03958">
    <property type="entry name" value="Secretin_N"/>
    <property type="match status" value="1"/>
</dbReference>
<dbReference type="InterPro" id="IPR004846">
    <property type="entry name" value="T2SS/T3SS_dom"/>
</dbReference>
<dbReference type="OrthoDB" id="9775455at2"/>
<keyword evidence="5" id="KW-0998">Cell outer membrane</keyword>
<sequence>MKKLTKILTILIMVASFATAWAAPAEGSVAPNKKLYDFNFVNMDYEAIFRSVSVIAGVDILIAPDVKGKISLRVTKKTWQETLDIICNMNDLTWVIQDKYISIQRLSTYQAKQKKLADEENQAEQNAPLVRKNFQVHHAKADELVKVLESMKSNRGKISVVERTNSIIVYDTESKIEQMGNALVELDVETLQIMITAKLVVVNSELARELGVDWTAALGSSTLTPGTAAAATGATAGSSRISGVIQSFPNGTSPAVGKANTAITASLLDNNLQIAISNLMGDASTEVLASPQVSTLDNTEAQVFMGDKVSIRVIDDSGESSTKMVETGIKLTVTPHVSGDNRILLDLHPENNSYGYDEKGEVVISTQEAKTKVVVADGETVVIGGLTRNENTESESGIPFLKDIPLLGNLFKYSRKSITKKDLVIFVTPRIIRNYIGNVDISEKSEEINGAAPELKPVDDKIMTSPVVTGETPDAPVPENSHDDWNQ</sequence>
<dbReference type="PRINTS" id="PR00811">
    <property type="entry name" value="BCTERIALGSPD"/>
</dbReference>
<keyword evidence="14" id="KW-1185">Reference proteome</keyword>
<dbReference type="InterPro" id="IPR011662">
    <property type="entry name" value="Secretin/TonB_short_N"/>
</dbReference>
<evidence type="ECO:0000256" key="3">
    <source>
        <dbReference type="ARBA" id="ARBA00022729"/>
    </source>
</evidence>
<dbReference type="AlphaFoldDB" id="C9RKD2"/>
<evidence type="ECO:0000256" key="1">
    <source>
        <dbReference type="ARBA" id="ARBA00004370"/>
    </source>
</evidence>
<dbReference type="PANTHER" id="PTHR30604">
    <property type="entry name" value="PROTEIN TRANSPORT PROTEIN HOFQ"/>
    <property type="match status" value="1"/>
</dbReference>
<reference evidence="11 14" key="1">
    <citation type="submission" date="2009-10" db="EMBL/GenBank/DDBJ databases">
        <title>Complete sequence of Fibrobacter succinogenes subsp. succinogenes S85.</title>
        <authorList>
            <consortium name="US DOE Joint Genome Institute"/>
            <person name="Lucas S."/>
            <person name="Copeland A."/>
            <person name="Lapidus A."/>
            <person name="Glavina del Rio T."/>
            <person name="Tice H."/>
            <person name="Bruce D."/>
            <person name="Goodwin L."/>
            <person name="Pitluck S."/>
            <person name="Chertkov O."/>
            <person name="Detter J.C."/>
            <person name="Han C."/>
            <person name="Tapia R."/>
            <person name="Larimer F."/>
            <person name="Land M."/>
            <person name="Hauser L."/>
            <person name="Kyrpides N."/>
            <person name="Mikhailova N."/>
            <person name="Weimer P.J."/>
            <person name="Stevenson D.M."/>
            <person name="Boyum J."/>
            <person name="Brumm P.I."/>
            <person name="Mead D."/>
        </authorList>
    </citation>
    <scope>NUCLEOTIDE SEQUENCE [LARGE SCALE GENOMIC DNA]</scope>
    <source>
        <strain evidence="14">ATCC 19169 / S85</strain>
        <strain evidence="11">S85</strain>
    </source>
</reference>
<dbReference type="Pfam" id="PF00263">
    <property type="entry name" value="Secretin"/>
    <property type="match status" value="1"/>
</dbReference>
<dbReference type="KEGG" id="fsc:FSU_0658"/>
<accession>C9RKD2</accession>
<dbReference type="Gene3D" id="3.30.1370.120">
    <property type="match status" value="1"/>
</dbReference>
<evidence type="ECO:0000256" key="4">
    <source>
        <dbReference type="ARBA" id="ARBA00023136"/>
    </source>
</evidence>
<dbReference type="EMBL" id="CP001792">
    <property type="protein sequence ID" value="ACX73860.1"/>
    <property type="molecule type" value="Genomic_DNA"/>
</dbReference>
<dbReference type="Gene3D" id="3.30.1370.130">
    <property type="match status" value="1"/>
</dbReference>
<dbReference type="InterPro" id="IPR005644">
    <property type="entry name" value="NolW-like"/>
</dbReference>
<dbReference type="GO" id="GO:0009279">
    <property type="term" value="C:cell outer membrane"/>
    <property type="evidence" value="ECO:0007669"/>
    <property type="project" value="UniProtKB-SubCell"/>
</dbReference>
<feature type="region of interest" description="Disordered" evidence="8">
    <location>
        <begin position="450"/>
        <end position="487"/>
    </location>
</feature>
<dbReference type="InterPro" id="IPR038591">
    <property type="entry name" value="NolW-like_sf"/>
</dbReference>
<evidence type="ECO:0000256" key="2">
    <source>
        <dbReference type="ARBA" id="ARBA00022448"/>
    </source>
</evidence>
<organism evidence="12 13">
    <name type="scientific">Fibrobacter succinogenes (strain ATCC 19169 / S85)</name>
    <dbReference type="NCBI Taxonomy" id="59374"/>
    <lineage>
        <taxon>Bacteria</taxon>
        <taxon>Pseudomonadati</taxon>
        <taxon>Fibrobacterota</taxon>
        <taxon>Fibrobacteria</taxon>
        <taxon>Fibrobacterales</taxon>
        <taxon>Fibrobacteraceae</taxon>
        <taxon>Fibrobacter</taxon>
    </lineage>
</organism>
<dbReference type="EMBL" id="CP002158">
    <property type="protein sequence ID" value="ADL25531.1"/>
    <property type="molecule type" value="Genomic_DNA"/>
</dbReference>
<feature type="chain" id="PRO_5003002228" evidence="9">
    <location>
        <begin position="23"/>
        <end position="487"/>
    </location>
</feature>
<dbReference type="SMART" id="SM00965">
    <property type="entry name" value="STN"/>
    <property type="match status" value="1"/>
</dbReference>
<gene>
    <name evidence="11" type="ordered locus">Fisuc_0248</name>
    <name evidence="12" type="ordered locus">FSU_0658</name>
</gene>
<reference evidence="13" key="2">
    <citation type="submission" date="2010-08" db="EMBL/GenBank/DDBJ databases">
        <title>Complete sequence of Fibrobacter succinogenes subsp. succinogenes S85.</title>
        <authorList>
            <person name="Durkin A.S."/>
            <person name="Nelson K.E."/>
            <person name="Morrison M."/>
            <person name="Forsberg C.W."/>
            <person name="Wilson D.B."/>
            <person name="Russell J.B."/>
            <person name="Cann I.K.O."/>
            <person name="Mackie R.I."/>
            <person name="White B.A."/>
        </authorList>
    </citation>
    <scope>NUCLEOTIDE SEQUENCE [LARGE SCALE GENOMIC DNA]</scope>
    <source>
        <strain evidence="13">ATCC 19169 / S85</strain>
    </source>
</reference>
<evidence type="ECO:0000256" key="5">
    <source>
        <dbReference type="ARBA" id="ARBA00023237"/>
    </source>
</evidence>
<evidence type="ECO:0000313" key="13">
    <source>
        <dbReference type="Proteomes" id="UP000000517"/>
    </source>
</evidence>